<evidence type="ECO:0000256" key="2">
    <source>
        <dbReference type="ARBA" id="ARBA00007365"/>
    </source>
</evidence>
<evidence type="ECO:0000256" key="1">
    <source>
        <dbReference type="ARBA" id="ARBA00002388"/>
    </source>
</evidence>
<keyword evidence="8" id="KW-1185">Reference proteome</keyword>
<name>A0A7G1Q8I8_9GAMM</name>
<evidence type="ECO:0000313" key="7">
    <source>
        <dbReference type="EMBL" id="CAB1275179.1"/>
    </source>
</evidence>
<dbReference type="PRINTS" id="PR00153">
    <property type="entry name" value="CSAPPISMRASE"/>
</dbReference>
<dbReference type="EC" id="5.2.1.8" evidence="5"/>
<sequence length="197" mass="21517">MHILQRTFIFLLLGIFGLTAEAAGGSSSLKSSPHVKLETNLGDIIIELNPEKAPISVKNFLNYVNEGFYNGTIFHRVIKNFMIQGGGFDETFNQKSTNPSIQNEADNGLANEIGTIAMARTPDPNSATAQFFINTADNKFLNFQSKTAQGWGYAVFGKVTEGMDIVRAIENTPTGRQNGYADVPLKQIVIQQASVIN</sequence>
<reference evidence="7 8" key="1">
    <citation type="submission" date="2020-03" db="EMBL/GenBank/DDBJ databases">
        <authorList>
            <person name="Picone N."/>
        </authorList>
    </citation>
    <scope>NUCLEOTIDE SEQUENCE [LARGE SCALE GENOMIC DNA]</scope>
    <source>
        <strain evidence="7">NSCAC1</strain>
    </source>
</reference>
<dbReference type="PROSITE" id="PS00170">
    <property type="entry name" value="CSA_PPIASE_1"/>
    <property type="match status" value="1"/>
</dbReference>
<evidence type="ECO:0000256" key="4">
    <source>
        <dbReference type="ARBA" id="ARBA00023235"/>
    </source>
</evidence>
<feature type="domain" description="PPIase cyclophilin-type" evidence="6">
    <location>
        <begin position="38"/>
        <end position="195"/>
    </location>
</feature>
<dbReference type="PIRSF" id="PIRSF001467">
    <property type="entry name" value="Peptidylpro_ismrse"/>
    <property type="match status" value="1"/>
</dbReference>
<dbReference type="EMBL" id="LR778175">
    <property type="protein sequence ID" value="CAB1275179.1"/>
    <property type="molecule type" value="Genomic_DNA"/>
</dbReference>
<evidence type="ECO:0000256" key="5">
    <source>
        <dbReference type="RuleBase" id="RU363019"/>
    </source>
</evidence>
<dbReference type="CDD" id="cd01920">
    <property type="entry name" value="cyclophilin_EcCYP_like"/>
    <property type="match status" value="1"/>
</dbReference>
<evidence type="ECO:0000313" key="8">
    <source>
        <dbReference type="Proteomes" id="UP000516072"/>
    </source>
</evidence>
<dbReference type="PROSITE" id="PS50072">
    <property type="entry name" value="CSA_PPIASE_2"/>
    <property type="match status" value="1"/>
</dbReference>
<dbReference type="Pfam" id="PF00160">
    <property type="entry name" value="Pro_isomerase"/>
    <property type="match status" value="1"/>
</dbReference>
<dbReference type="KEGG" id="ntg:NSCAC_0537"/>
<dbReference type="PANTHER" id="PTHR43246">
    <property type="entry name" value="PEPTIDYL-PROLYL CIS-TRANS ISOMERASE CYP38, CHLOROPLASTIC"/>
    <property type="match status" value="1"/>
</dbReference>
<dbReference type="InterPro" id="IPR020892">
    <property type="entry name" value="Cyclophilin-type_PPIase_CS"/>
</dbReference>
<evidence type="ECO:0000256" key="3">
    <source>
        <dbReference type="ARBA" id="ARBA00023110"/>
    </source>
</evidence>
<comment type="similarity">
    <text evidence="2 5">Belongs to the cyclophilin-type PPIase family.</text>
</comment>
<dbReference type="InterPro" id="IPR002130">
    <property type="entry name" value="Cyclophilin-type_PPIase_dom"/>
</dbReference>
<dbReference type="InterPro" id="IPR044665">
    <property type="entry name" value="E_coli_cyclophilin_A-like"/>
</dbReference>
<dbReference type="SUPFAM" id="SSF50891">
    <property type="entry name" value="Cyclophilin-like"/>
    <property type="match status" value="1"/>
</dbReference>
<comment type="catalytic activity">
    <reaction evidence="5">
        <text>[protein]-peptidylproline (omega=180) = [protein]-peptidylproline (omega=0)</text>
        <dbReference type="Rhea" id="RHEA:16237"/>
        <dbReference type="Rhea" id="RHEA-COMP:10747"/>
        <dbReference type="Rhea" id="RHEA-COMP:10748"/>
        <dbReference type="ChEBI" id="CHEBI:83833"/>
        <dbReference type="ChEBI" id="CHEBI:83834"/>
        <dbReference type="EC" id="5.2.1.8"/>
    </reaction>
</comment>
<organism evidence="7 8">
    <name type="scientific">Candidatus Nitrosacidococcus tergens</name>
    <dbReference type="NCBI Taxonomy" id="553981"/>
    <lineage>
        <taxon>Bacteria</taxon>
        <taxon>Pseudomonadati</taxon>
        <taxon>Pseudomonadota</taxon>
        <taxon>Gammaproteobacteria</taxon>
        <taxon>Chromatiales</taxon>
        <taxon>Chromatiaceae</taxon>
        <taxon>Candidatus Nitrosacidococcus</taxon>
    </lineage>
</organism>
<dbReference type="AlphaFoldDB" id="A0A7G1Q8I8"/>
<dbReference type="Gene3D" id="2.40.100.10">
    <property type="entry name" value="Cyclophilin-like"/>
    <property type="match status" value="1"/>
</dbReference>
<dbReference type="Proteomes" id="UP000516072">
    <property type="component" value="Chromosome"/>
</dbReference>
<gene>
    <name evidence="7" type="primary">ppiB</name>
    <name evidence="7" type="ORF">NSCAC_0537</name>
</gene>
<dbReference type="InterPro" id="IPR029000">
    <property type="entry name" value="Cyclophilin-like_dom_sf"/>
</dbReference>
<keyword evidence="3 5" id="KW-0697">Rotamase</keyword>
<dbReference type="RefSeq" id="WP_197744884.1">
    <property type="nucleotide sequence ID" value="NZ_LR778175.1"/>
</dbReference>
<proteinExistence type="inferred from homology"/>
<dbReference type="GO" id="GO:0003755">
    <property type="term" value="F:peptidyl-prolyl cis-trans isomerase activity"/>
    <property type="evidence" value="ECO:0007669"/>
    <property type="project" value="UniProtKB-UniRule"/>
</dbReference>
<dbReference type="GO" id="GO:0006457">
    <property type="term" value="P:protein folding"/>
    <property type="evidence" value="ECO:0007669"/>
    <property type="project" value="InterPro"/>
</dbReference>
<evidence type="ECO:0000259" key="6">
    <source>
        <dbReference type="PROSITE" id="PS50072"/>
    </source>
</evidence>
<dbReference type="InterPro" id="IPR024936">
    <property type="entry name" value="Cyclophilin-type_PPIase"/>
</dbReference>
<keyword evidence="4 5" id="KW-0413">Isomerase</keyword>
<comment type="function">
    <text evidence="1 5">PPIases accelerate the folding of proteins. It catalyzes the cis-trans isomerization of proline imidic peptide bonds in oligopeptides.</text>
</comment>
<protein>
    <recommendedName>
        <fullName evidence="5">Peptidyl-prolyl cis-trans isomerase</fullName>
        <shortName evidence="5">PPIase</shortName>
        <ecNumber evidence="5">5.2.1.8</ecNumber>
    </recommendedName>
</protein>
<accession>A0A7G1Q8I8</accession>